<feature type="transmembrane region" description="Helical" evidence="1">
    <location>
        <begin position="12"/>
        <end position="32"/>
    </location>
</feature>
<dbReference type="AlphaFoldDB" id="A0AAD5CDF2"/>
<dbReference type="Proteomes" id="UP001206925">
    <property type="component" value="Unassembled WGS sequence"/>
</dbReference>
<evidence type="ECO:0000259" key="2">
    <source>
        <dbReference type="Pfam" id="PF25505"/>
    </source>
</evidence>
<keyword evidence="1" id="KW-0812">Transmembrane</keyword>
<sequence length="121" mass="13386">MDATYIKGQVGFYTGFYVSVAVVTFSGIADALVRVGLLVPPCRICFLMLLSCDVSLSTLVKENYVLNKEDLVHLAFAAIQLVNSVYLQQESEVRFSPTAVVGTITTLFGSIYQYEAYSFFQ</sequence>
<comment type="caution">
    <text evidence="3">The sequence shown here is derived from an EMBL/GenBank/DDBJ whole genome shotgun (WGS) entry which is preliminary data.</text>
</comment>
<feature type="domain" description="CPL3 ARM repeat" evidence="2">
    <location>
        <begin position="55"/>
        <end position="88"/>
    </location>
</feature>
<evidence type="ECO:0000256" key="1">
    <source>
        <dbReference type="SAM" id="Phobius"/>
    </source>
</evidence>
<dbReference type="InterPro" id="IPR057473">
    <property type="entry name" value="ARM_CPL3"/>
</dbReference>
<keyword evidence="1" id="KW-1133">Transmembrane helix</keyword>
<evidence type="ECO:0000313" key="3">
    <source>
        <dbReference type="EMBL" id="KAI7739907.1"/>
    </source>
</evidence>
<name>A0AAD5CDF2_AMBAR</name>
<dbReference type="EMBL" id="JAMZMK010008543">
    <property type="protein sequence ID" value="KAI7739907.1"/>
    <property type="molecule type" value="Genomic_DNA"/>
</dbReference>
<evidence type="ECO:0000313" key="4">
    <source>
        <dbReference type="Proteomes" id="UP001206925"/>
    </source>
</evidence>
<protein>
    <recommendedName>
        <fullName evidence="2">CPL3 ARM repeat domain-containing protein</fullName>
    </recommendedName>
</protein>
<organism evidence="3 4">
    <name type="scientific">Ambrosia artemisiifolia</name>
    <name type="common">Common ragweed</name>
    <dbReference type="NCBI Taxonomy" id="4212"/>
    <lineage>
        <taxon>Eukaryota</taxon>
        <taxon>Viridiplantae</taxon>
        <taxon>Streptophyta</taxon>
        <taxon>Embryophyta</taxon>
        <taxon>Tracheophyta</taxon>
        <taxon>Spermatophyta</taxon>
        <taxon>Magnoliopsida</taxon>
        <taxon>eudicotyledons</taxon>
        <taxon>Gunneridae</taxon>
        <taxon>Pentapetalae</taxon>
        <taxon>asterids</taxon>
        <taxon>campanulids</taxon>
        <taxon>Asterales</taxon>
        <taxon>Asteraceae</taxon>
        <taxon>Asteroideae</taxon>
        <taxon>Heliantheae alliance</taxon>
        <taxon>Heliantheae</taxon>
        <taxon>Ambrosia</taxon>
    </lineage>
</organism>
<gene>
    <name evidence="3" type="ORF">M8C21_029309</name>
</gene>
<reference evidence="3" key="1">
    <citation type="submission" date="2022-06" db="EMBL/GenBank/DDBJ databases">
        <title>Uncovering the hologenomic basis of an extraordinary plant invasion.</title>
        <authorList>
            <person name="Bieker V.C."/>
            <person name="Martin M.D."/>
            <person name="Gilbert T."/>
            <person name="Hodgins K."/>
            <person name="Battlay P."/>
            <person name="Petersen B."/>
            <person name="Wilson J."/>
        </authorList>
    </citation>
    <scope>NUCLEOTIDE SEQUENCE</scope>
    <source>
        <strain evidence="3">AA19_3_7</strain>
        <tissue evidence="3">Leaf</tissue>
    </source>
</reference>
<keyword evidence="4" id="KW-1185">Reference proteome</keyword>
<accession>A0AAD5CDF2</accession>
<dbReference type="Pfam" id="PF25505">
    <property type="entry name" value="ARM_CPL3"/>
    <property type="match status" value="1"/>
</dbReference>
<proteinExistence type="predicted"/>
<keyword evidence="1" id="KW-0472">Membrane</keyword>